<comment type="caution">
    <text evidence="2">The sequence shown here is derived from an EMBL/GenBank/DDBJ whole genome shotgun (WGS) entry which is preliminary data.</text>
</comment>
<accession>A0A8T0TB38</accession>
<gene>
    <name evidence="2" type="ORF">PVAP13_4NG086141</name>
</gene>
<organism evidence="2 3">
    <name type="scientific">Panicum virgatum</name>
    <name type="common">Blackwell switchgrass</name>
    <dbReference type="NCBI Taxonomy" id="38727"/>
    <lineage>
        <taxon>Eukaryota</taxon>
        <taxon>Viridiplantae</taxon>
        <taxon>Streptophyta</taxon>
        <taxon>Embryophyta</taxon>
        <taxon>Tracheophyta</taxon>
        <taxon>Spermatophyta</taxon>
        <taxon>Magnoliopsida</taxon>
        <taxon>Liliopsida</taxon>
        <taxon>Poales</taxon>
        <taxon>Poaceae</taxon>
        <taxon>PACMAD clade</taxon>
        <taxon>Panicoideae</taxon>
        <taxon>Panicodae</taxon>
        <taxon>Paniceae</taxon>
        <taxon>Panicinae</taxon>
        <taxon>Panicum</taxon>
        <taxon>Panicum sect. Hiantes</taxon>
    </lineage>
</organism>
<reference evidence="2" key="1">
    <citation type="submission" date="2020-05" db="EMBL/GenBank/DDBJ databases">
        <title>WGS assembly of Panicum virgatum.</title>
        <authorList>
            <person name="Lovell J.T."/>
            <person name="Jenkins J."/>
            <person name="Shu S."/>
            <person name="Juenger T.E."/>
            <person name="Schmutz J."/>
        </authorList>
    </citation>
    <scope>NUCLEOTIDE SEQUENCE</scope>
    <source>
        <strain evidence="2">AP13</strain>
    </source>
</reference>
<evidence type="ECO:0000313" key="2">
    <source>
        <dbReference type="EMBL" id="KAG2605686.1"/>
    </source>
</evidence>
<dbReference type="EMBL" id="CM029044">
    <property type="protein sequence ID" value="KAG2605686.1"/>
    <property type="molecule type" value="Genomic_DNA"/>
</dbReference>
<evidence type="ECO:0000313" key="3">
    <source>
        <dbReference type="Proteomes" id="UP000823388"/>
    </source>
</evidence>
<feature type="compositionally biased region" description="Basic residues" evidence="1">
    <location>
        <begin position="249"/>
        <end position="258"/>
    </location>
</feature>
<feature type="region of interest" description="Disordered" evidence="1">
    <location>
        <begin position="59"/>
        <end position="111"/>
    </location>
</feature>
<feature type="region of interest" description="Disordered" evidence="1">
    <location>
        <begin position="221"/>
        <end position="258"/>
    </location>
</feature>
<protein>
    <submittedName>
        <fullName evidence="2">Uncharacterized protein</fullName>
    </submittedName>
</protein>
<evidence type="ECO:0000256" key="1">
    <source>
        <dbReference type="SAM" id="MobiDB-lite"/>
    </source>
</evidence>
<feature type="region of interest" description="Disordered" evidence="1">
    <location>
        <begin position="171"/>
        <end position="206"/>
    </location>
</feature>
<name>A0A8T0TB38_PANVG</name>
<keyword evidence="3" id="KW-1185">Reference proteome</keyword>
<proteinExistence type="predicted"/>
<dbReference type="Proteomes" id="UP000823388">
    <property type="component" value="Chromosome 4N"/>
</dbReference>
<dbReference type="AlphaFoldDB" id="A0A8T0TB38"/>
<feature type="compositionally biased region" description="Low complexity" evidence="1">
    <location>
        <begin position="59"/>
        <end position="88"/>
    </location>
</feature>
<sequence>MAGAATSGGDAVSGRLSVNEVEAAQVDWATGDAGGVGGCDVRRRRMDLDGWMVGAAATSPFSLSASSPSRSNRGKSPSSYPSHRALPPLRSPPPAQEQQQQHSSTPPASFPCPCSPAPISPRAPHLHLPWRLPFLCSSPWRAGHHQAAAVAGAPSNFSTRGLDQAVCDRPLAGSRSRPAAGQGRGLDLGRRNGRARGRNPIRVGTWPRQCAPAGRSCFKGSAGLQRPDIAPGRGRTLRVRAAPAQRCSASRRPRRWDP</sequence>